<organism evidence="1 2">
    <name type="scientific">Parathielavia appendiculata</name>
    <dbReference type="NCBI Taxonomy" id="2587402"/>
    <lineage>
        <taxon>Eukaryota</taxon>
        <taxon>Fungi</taxon>
        <taxon>Dikarya</taxon>
        <taxon>Ascomycota</taxon>
        <taxon>Pezizomycotina</taxon>
        <taxon>Sordariomycetes</taxon>
        <taxon>Sordariomycetidae</taxon>
        <taxon>Sordariales</taxon>
        <taxon>Chaetomiaceae</taxon>
        <taxon>Parathielavia</taxon>
    </lineage>
</organism>
<dbReference type="Proteomes" id="UP001302602">
    <property type="component" value="Unassembled WGS sequence"/>
</dbReference>
<dbReference type="GO" id="GO:0000287">
    <property type="term" value="F:magnesium ion binding"/>
    <property type="evidence" value="ECO:0007669"/>
    <property type="project" value="InterPro"/>
</dbReference>
<evidence type="ECO:0000313" key="2">
    <source>
        <dbReference type="Proteomes" id="UP001302602"/>
    </source>
</evidence>
<dbReference type="EMBL" id="MU853225">
    <property type="protein sequence ID" value="KAK4125923.1"/>
    <property type="molecule type" value="Genomic_DNA"/>
</dbReference>
<dbReference type="RefSeq" id="XP_062649694.1">
    <property type="nucleotide sequence ID" value="XM_062796125.1"/>
</dbReference>
<sequence length="258" mass="28801">MPPPLPFPYPIHVGTDICNVKRVLRLLRGDHCARFIRRVLTPEELTRAKPVVHKVLEAASNRTAAQLVGTGLEADERMESLWALRGGAGREASQAIRPQAEAREDDVPWNPDTAAAEGEGLDWREHSMYRRAAYFMAGRFAAKEAAFKAHPHRYLGFHDVVVLTWPENQQMTTRPPTEDARGWWNPAVWNHNAPIVVIKAPGGSGGRDQIARVTISHDGDYSTATCIGFEADAAWDKDGHGRGNAGKGWLPWFSRLWR</sequence>
<gene>
    <name evidence="1" type="ORF">N657DRAFT_678952</name>
</gene>
<dbReference type="GeneID" id="87832893"/>
<dbReference type="InterPro" id="IPR037143">
    <property type="entry name" value="4-PPantetheinyl_Trfase_dom_sf"/>
</dbReference>
<reference evidence="1" key="2">
    <citation type="submission" date="2023-05" db="EMBL/GenBank/DDBJ databases">
        <authorList>
            <consortium name="Lawrence Berkeley National Laboratory"/>
            <person name="Steindorff A."/>
            <person name="Hensen N."/>
            <person name="Bonometti L."/>
            <person name="Westerberg I."/>
            <person name="Brannstrom I.O."/>
            <person name="Guillou S."/>
            <person name="Cros-Aarteil S."/>
            <person name="Calhoun S."/>
            <person name="Haridas S."/>
            <person name="Kuo A."/>
            <person name="Mondo S."/>
            <person name="Pangilinan J."/>
            <person name="Riley R."/>
            <person name="Labutti K."/>
            <person name="Andreopoulos B."/>
            <person name="Lipzen A."/>
            <person name="Chen C."/>
            <person name="Yanf M."/>
            <person name="Daum C."/>
            <person name="Ng V."/>
            <person name="Clum A."/>
            <person name="Ohm R."/>
            <person name="Martin F."/>
            <person name="Silar P."/>
            <person name="Natvig D."/>
            <person name="Lalanne C."/>
            <person name="Gautier V."/>
            <person name="Ament-Velasquez S.L."/>
            <person name="Kruys A."/>
            <person name="Hutchinson M.I."/>
            <person name="Powell A.J."/>
            <person name="Barry K."/>
            <person name="Miller A.N."/>
            <person name="Grigoriev I.V."/>
            <person name="Debuchy R."/>
            <person name="Gladieux P."/>
            <person name="Thoren M.H."/>
            <person name="Johannesson H."/>
        </authorList>
    </citation>
    <scope>NUCLEOTIDE SEQUENCE</scope>
    <source>
        <strain evidence="1">CBS 731.68</strain>
    </source>
</reference>
<dbReference type="GO" id="GO:0008897">
    <property type="term" value="F:holo-[acyl-carrier-protein] synthase activity"/>
    <property type="evidence" value="ECO:0007669"/>
    <property type="project" value="InterPro"/>
</dbReference>
<evidence type="ECO:0000313" key="1">
    <source>
        <dbReference type="EMBL" id="KAK4125923.1"/>
    </source>
</evidence>
<evidence type="ECO:0008006" key="3">
    <source>
        <dbReference type="Google" id="ProtNLM"/>
    </source>
</evidence>
<dbReference type="SUPFAM" id="SSF56214">
    <property type="entry name" value="4'-phosphopantetheinyl transferase"/>
    <property type="match status" value="1"/>
</dbReference>
<protein>
    <recommendedName>
        <fullName evidence="3">4'-phosphopantetheinyl transferase domain-containing protein</fullName>
    </recommendedName>
</protein>
<proteinExistence type="predicted"/>
<dbReference type="Gene3D" id="3.90.470.20">
    <property type="entry name" value="4'-phosphopantetheinyl transferase domain"/>
    <property type="match status" value="1"/>
</dbReference>
<dbReference type="AlphaFoldDB" id="A0AAN6U3R7"/>
<comment type="caution">
    <text evidence="1">The sequence shown here is derived from an EMBL/GenBank/DDBJ whole genome shotgun (WGS) entry which is preliminary data.</text>
</comment>
<name>A0AAN6U3R7_9PEZI</name>
<accession>A0AAN6U3R7</accession>
<reference evidence="1" key="1">
    <citation type="journal article" date="2023" name="Mol. Phylogenet. Evol.">
        <title>Genome-scale phylogeny and comparative genomics of the fungal order Sordariales.</title>
        <authorList>
            <person name="Hensen N."/>
            <person name="Bonometti L."/>
            <person name="Westerberg I."/>
            <person name="Brannstrom I.O."/>
            <person name="Guillou S."/>
            <person name="Cros-Aarteil S."/>
            <person name="Calhoun S."/>
            <person name="Haridas S."/>
            <person name="Kuo A."/>
            <person name="Mondo S."/>
            <person name="Pangilinan J."/>
            <person name="Riley R."/>
            <person name="LaButti K."/>
            <person name="Andreopoulos B."/>
            <person name="Lipzen A."/>
            <person name="Chen C."/>
            <person name="Yan M."/>
            <person name="Daum C."/>
            <person name="Ng V."/>
            <person name="Clum A."/>
            <person name="Steindorff A."/>
            <person name="Ohm R.A."/>
            <person name="Martin F."/>
            <person name="Silar P."/>
            <person name="Natvig D.O."/>
            <person name="Lalanne C."/>
            <person name="Gautier V."/>
            <person name="Ament-Velasquez S.L."/>
            <person name="Kruys A."/>
            <person name="Hutchinson M.I."/>
            <person name="Powell A.J."/>
            <person name="Barry K."/>
            <person name="Miller A.N."/>
            <person name="Grigoriev I.V."/>
            <person name="Debuchy R."/>
            <person name="Gladieux P."/>
            <person name="Hiltunen Thoren M."/>
            <person name="Johannesson H."/>
        </authorList>
    </citation>
    <scope>NUCLEOTIDE SEQUENCE</scope>
    <source>
        <strain evidence="1">CBS 731.68</strain>
    </source>
</reference>
<keyword evidence="2" id="KW-1185">Reference proteome</keyword>